<reference evidence="2 3" key="1">
    <citation type="journal article" date="2022" name="Nat. Ecol. Evol.">
        <title>A masculinizing supergene underlies an exaggerated male reproductive morph in a spider.</title>
        <authorList>
            <person name="Hendrickx F."/>
            <person name="De Corte Z."/>
            <person name="Sonet G."/>
            <person name="Van Belleghem S.M."/>
            <person name="Kostlbacher S."/>
            <person name="Vangestel C."/>
        </authorList>
    </citation>
    <scope>NUCLEOTIDE SEQUENCE [LARGE SCALE GENOMIC DNA]</scope>
    <source>
        <strain evidence="2">W744_W776</strain>
    </source>
</reference>
<dbReference type="Proteomes" id="UP000827092">
    <property type="component" value="Unassembled WGS sequence"/>
</dbReference>
<comment type="caution">
    <text evidence="2">The sequence shown here is derived from an EMBL/GenBank/DDBJ whole genome shotgun (WGS) entry which is preliminary data.</text>
</comment>
<accession>A0AAV6TMQ9</accession>
<feature type="region of interest" description="Disordered" evidence="1">
    <location>
        <begin position="81"/>
        <end position="119"/>
    </location>
</feature>
<sequence>MNPVVNSPNLTLDAFLGATPFPDAQMEQVVQMFELTKLSGKSQLLNENKKELKKKPPEYAKITSFADTRVVRTYWVTNQKAGCKKSESTQKGPREKIQDGHCSEKPLPTNNSQGPTTETGKKITRGLSQMNAAYTQLKGPNTQKQRKDYEMKLTHFENSIRQEQLQQGDVGQEIKIKEKRGLFR</sequence>
<feature type="compositionally biased region" description="Polar residues" evidence="1">
    <location>
        <begin position="108"/>
        <end position="118"/>
    </location>
</feature>
<evidence type="ECO:0000256" key="1">
    <source>
        <dbReference type="SAM" id="MobiDB-lite"/>
    </source>
</evidence>
<name>A0AAV6TMQ9_9ARAC</name>
<keyword evidence="3" id="KW-1185">Reference proteome</keyword>
<feature type="compositionally biased region" description="Basic and acidic residues" evidence="1">
    <location>
        <begin position="84"/>
        <end position="104"/>
    </location>
</feature>
<proteinExistence type="predicted"/>
<dbReference type="EMBL" id="JAFNEN010002073">
    <property type="protein sequence ID" value="KAG8173092.1"/>
    <property type="molecule type" value="Genomic_DNA"/>
</dbReference>
<gene>
    <name evidence="2" type="ORF">JTE90_001076</name>
</gene>
<protein>
    <submittedName>
        <fullName evidence="2">Uncharacterized protein</fullName>
    </submittedName>
</protein>
<evidence type="ECO:0000313" key="3">
    <source>
        <dbReference type="Proteomes" id="UP000827092"/>
    </source>
</evidence>
<dbReference type="AlphaFoldDB" id="A0AAV6TMQ9"/>
<organism evidence="2 3">
    <name type="scientific">Oedothorax gibbosus</name>
    <dbReference type="NCBI Taxonomy" id="931172"/>
    <lineage>
        <taxon>Eukaryota</taxon>
        <taxon>Metazoa</taxon>
        <taxon>Ecdysozoa</taxon>
        <taxon>Arthropoda</taxon>
        <taxon>Chelicerata</taxon>
        <taxon>Arachnida</taxon>
        <taxon>Araneae</taxon>
        <taxon>Araneomorphae</taxon>
        <taxon>Entelegynae</taxon>
        <taxon>Araneoidea</taxon>
        <taxon>Linyphiidae</taxon>
        <taxon>Erigoninae</taxon>
        <taxon>Oedothorax</taxon>
    </lineage>
</organism>
<evidence type="ECO:0000313" key="2">
    <source>
        <dbReference type="EMBL" id="KAG8173092.1"/>
    </source>
</evidence>